<keyword evidence="2" id="KW-0472">Membrane</keyword>
<dbReference type="RefSeq" id="WP_170215905.1">
    <property type="nucleotide sequence ID" value="NZ_BONB01000071.1"/>
</dbReference>
<keyword evidence="3" id="KW-0808">Transferase</keyword>
<evidence type="ECO:0000256" key="1">
    <source>
        <dbReference type="SAM" id="MobiDB-lite"/>
    </source>
</evidence>
<feature type="transmembrane region" description="Helical" evidence="2">
    <location>
        <begin position="146"/>
        <end position="169"/>
    </location>
</feature>
<organism evidence="3 4">
    <name type="scientific">Asanoa ferruginea</name>
    <dbReference type="NCBI Taxonomy" id="53367"/>
    <lineage>
        <taxon>Bacteria</taxon>
        <taxon>Bacillati</taxon>
        <taxon>Actinomycetota</taxon>
        <taxon>Actinomycetes</taxon>
        <taxon>Micromonosporales</taxon>
        <taxon>Micromonosporaceae</taxon>
        <taxon>Asanoa</taxon>
    </lineage>
</organism>
<comment type="caution">
    <text evidence="3">The sequence shown here is derived from an EMBL/GenBank/DDBJ whole genome shotgun (WGS) entry which is preliminary data.</text>
</comment>
<dbReference type="AlphaFoldDB" id="A0A3D9ZKH9"/>
<dbReference type="Gene3D" id="3.40.720.10">
    <property type="entry name" value="Alkaline Phosphatase, subunit A"/>
    <property type="match status" value="1"/>
</dbReference>
<dbReference type="GO" id="GO:0016740">
    <property type="term" value="F:transferase activity"/>
    <property type="evidence" value="ECO:0007669"/>
    <property type="project" value="UniProtKB-KW"/>
</dbReference>
<evidence type="ECO:0000256" key="2">
    <source>
        <dbReference type="SAM" id="Phobius"/>
    </source>
</evidence>
<evidence type="ECO:0000313" key="3">
    <source>
        <dbReference type="EMBL" id="REF97707.1"/>
    </source>
</evidence>
<feature type="transmembrane region" description="Helical" evidence="2">
    <location>
        <begin position="56"/>
        <end position="74"/>
    </location>
</feature>
<keyword evidence="4" id="KW-1185">Reference proteome</keyword>
<dbReference type="InterPro" id="IPR017850">
    <property type="entry name" value="Alkaline_phosphatase_core_sf"/>
</dbReference>
<feature type="transmembrane region" description="Helical" evidence="2">
    <location>
        <begin position="31"/>
        <end position="49"/>
    </location>
</feature>
<protein>
    <submittedName>
        <fullName evidence="3">Phosphoglycerol transferase MdoB-like AlkP superfamily enzyme</fullName>
    </submittedName>
</protein>
<feature type="region of interest" description="Disordered" evidence="1">
    <location>
        <begin position="407"/>
        <end position="428"/>
    </location>
</feature>
<evidence type="ECO:0000313" key="4">
    <source>
        <dbReference type="Proteomes" id="UP000256913"/>
    </source>
</evidence>
<keyword evidence="2" id="KW-1133">Transmembrane helix</keyword>
<sequence>MKSRILTGLAAFFVLVLLLLPDDYASLSPWGIVVIPLEALVGVAVVVLLPARARTIVGIVAGVLLGAVSILKVLDLGFGVTLSRQFDPLSDWSLFRAAEEWLSESFGKPGAIGAVIGAILLALAIPVLATLSILRLSRVVAVRKTLALRVVAVLGVVWVALAVLGVHVVPGVPIAGRETASAAYGHAAQLREDISDQAAYAKEEATDAYRDVPSDQLLQGLRGKDVIFAFVESYGRDAVNYPQTASLLASRSQQLTAAGFQTRSGWLTSSTIGGGSWLAHSTFQSGLWINSQRRYGKFTEGSRYTLTSAFDKAGWRTVAVMPANRRDWPEGKVYGFDKEYDDRTLGYKGQGYAFSSIPDQFTMQSFQRSELAQPLNARKPVMAEIDLLSSHAPWEPVPPMMDWDALGDGSTYPGNEGKGGNPDAINNEDVSKVQDNYRRTVEYSVDSLVSYMEKYGNDNTVMVMLGDHQPSPVITGPNPNRDVPITVIAKDPKVIPKIESWGWEPGLAPSANAPVWRMDAFRDKFFAAFAKP</sequence>
<accession>A0A3D9ZKH9</accession>
<feature type="transmembrane region" description="Helical" evidence="2">
    <location>
        <begin position="111"/>
        <end position="134"/>
    </location>
</feature>
<gene>
    <name evidence="3" type="ORF">DFJ67_3711</name>
</gene>
<keyword evidence="2" id="KW-0812">Transmembrane</keyword>
<proteinExistence type="predicted"/>
<dbReference type="Proteomes" id="UP000256913">
    <property type="component" value="Unassembled WGS sequence"/>
</dbReference>
<dbReference type="SUPFAM" id="SSF53649">
    <property type="entry name" value="Alkaline phosphatase-like"/>
    <property type="match status" value="1"/>
</dbReference>
<dbReference type="EMBL" id="QUMQ01000001">
    <property type="protein sequence ID" value="REF97707.1"/>
    <property type="molecule type" value="Genomic_DNA"/>
</dbReference>
<reference evidence="3 4" key="1">
    <citation type="submission" date="2018-08" db="EMBL/GenBank/DDBJ databases">
        <title>Sequencing the genomes of 1000 actinobacteria strains.</title>
        <authorList>
            <person name="Klenk H.-P."/>
        </authorList>
    </citation>
    <scope>NUCLEOTIDE SEQUENCE [LARGE SCALE GENOMIC DNA]</scope>
    <source>
        <strain evidence="3 4">DSM 44099</strain>
    </source>
</reference>
<name>A0A3D9ZKH9_9ACTN</name>